<sequence>MRITAVFFAYLFACLLLAALLTYPLMQTGWLDYPPQRVMGRLAQVFILLGLWPFLKALRLDNWPALGFGLPRRAFVATIWRGWLIGVAILLALIAALLWLQVRVPDLPEQDLYAKLASRVLSALVAGLLIGLLEESFFRGALFGAVRQRNGVRAAIVWSALLYALLHFMKPHGLPADMAFDWSGTWTMFSGVFVDVFQWRHLSSMVALFMVGVFLALVRERTGHIGWGIGLHAGWVFVIQVSRRLTDDNDAASLAFLVGDYDGIIGWLAAAWVGLLALLYWRFSRPR</sequence>
<accession>A0A5M8FSN5</accession>
<gene>
    <name evidence="3" type="ORF">F2Q65_09005</name>
</gene>
<dbReference type="GO" id="GO:0008237">
    <property type="term" value="F:metallopeptidase activity"/>
    <property type="evidence" value="ECO:0007669"/>
    <property type="project" value="UniProtKB-KW"/>
</dbReference>
<evidence type="ECO:0000313" key="4">
    <source>
        <dbReference type="Proteomes" id="UP000322981"/>
    </source>
</evidence>
<keyword evidence="3" id="KW-0378">Hydrolase</keyword>
<dbReference type="GO" id="GO:0006508">
    <property type="term" value="P:proteolysis"/>
    <property type="evidence" value="ECO:0007669"/>
    <property type="project" value="UniProtKB-KW"/>
</dbReference>
<evidence type="ECO:0000259" key="2">
    <source>
        <dbReference type="Pfam" id="PF02517"/>
    </source>
</evidence>
<feature type="transmembrane region" description="Helical" evidence="1">
    <location>
        <begin position="120"/>
        <end position="138"/>
    </location>
</feature>
<feature type="transmembrane region" description="Helical" evidence="1">
    <location>
        <begin position="7"/>
        <end position="26"/>
    </location>
</feature>
<feature type="domain" description="CAAX prenyl protease 2/Lysostaphin resistance protein A-like" evidence="2">
    <location>
        <begin position="120"/>
        <end position="237"/>
    </location>
</feature>
<keyword evidence="1" id="KW-1133">Transmembrane helix</keyword>
<dbReference type="PANTHER" id="PTHR39430">
    <property type="entry name" value="MEMBRANE-ASSOCIATED PROTEASE-RELATED"/>
    <property type="match status" value="1"/>
</dbReference>
<organism evidence="3 4">
    <name type="scientific">Thiohalocapsa marina</name>
    <dbReference type="NCBI Taxonomy" id="424902"/>
    <lineage>
        <taxon>Bacteria</taxon>
        <taxon>Pseudomonadati</taxon>
        <taxon>Pseudomonadota</taxon>
        <taxon>Gammaproteobacteria</taxon>
        <taxon>Chromatiales</taxon>
        <taxon>Chromatiaceae</taxon>
        <taxon>Thiohalocapsa</taxon>
    </lineage>
</organism>
<keyword evidence="1" id="KW-0472">Membrane</keyword>
<dbReference type="Proteomes" id="UP000322981">
    <property type="component" value="Unassembled WGS sequence"/>
</dbReference>
<feature type="transmembrane region" description="Helical" evidence="1">
    <location>
        <begin position="199"/>
        <end position="218"/>
    </location>
</feature>
<feature type="transmembrane region" description="Helical" evidence="1">
    <location>
        <begin position="263"/>
        <end position="281"/>
    </location>
</feature>
<keyword evidence="4" id="KW-1185">Reference proteome</keyword>
<comment type="caution">
    <text evidence="3">The sequence shown here is derived from an EMBL/GenBank/DDBJ whole genome shotgun (WGS) entry which is preliminary data.</text>
</comment>
<protein>
    <submittedName>
        <fullName evidence="3">CPBP family intramembrane metalloprotease</fullName>
    </submittedName>
</protein>
<dbReference type="GO" id="GO:0004175">
    <property type="term" value="F:endopeptidase activity"/>
    <property type="evidence" value="ECO:0007669"/>
    <property type="project" value="UniProtKB-ARBA"/>
</dbReference>
<dbReference type="GO" id="GO:0080120">
    <property type="term" value="P:CAAX-box protein maturation"/>
    <property type="evidence" value="ECO:0007669"/>
    <property type="project" value="UniProtKB-ARBA"/>
</dbReference>
<dbReference type="EMBL" id="VWXX01000010">
    <property type="protein sequence ID" value="KAA6185402.1"/>
    <property type="molecule type" value="Genomic_DNA"/>
</dbReference>
<reference evidence="3 4" key="1">
    <citation type="submission" date="2019-09" db="EMBL/GenBank/DDBJ databases">
        <title>Whole-genome sequence of the purple sulfur bacterium Thiohalocapsa marina DSM 19078.</title>
        <authorList>
            <person name="Kyndt J.A."/>
            <person name="Meyer T.E."/>
        </authorList>
    </citation>
    <scope>NUCLEOTIDE SEQUENCE [LARGE SCALE GENOMIC DNA]</scope>
    <source>
        <strain evidence="3 4">DSM 19078</strain>
    </source>
</reference>
<feature type="transmembrane region" description="Helical" evidence="1">
    <location>
        <begin position="38"/>
        <end position="58"/>
    </location>
</feature>
<keyword evidence="3" id="KW-0482">Metalloprotease</keyword>
<feature type="transmembrane region" description="Helical" evidence="1">
    <location>
        <begin position="79"/>
        <end position="100"/>
    </location>
</feature>
<dbReference type="InterPro" id="IPR003675">
    <property type="entry name" value="Rce1/LyrA-like_dom"/>
</dbReference>
<feature type="transmembrane region" description="Helical" evidence="1">
    <location>
        <begin position="150"/>
        <end position="169"/>
    </location>
</feature>
<evidence type="ECO:0000256" key="1">
    <source>
        <dbReference type="SAM" id="Phobius"/>
    </source>
</evidence>
<keyword evidence="3" id="KW-0645">Protease</keyword>
<dbReference type="RefSeq" id="WP_150092563.1">
    <property type="nucleotide sequence ID" value="NZ_JBFUOH010000125.1"/>
</dbReference>
<dbReference type="Pfam" id="PF02517">
    <property type="entry name" value="Rce1-like"/>
    <property type="match status" value="1"/>
</dbReference>
<feature type="transmembrane region" description="Helical" evidence="1">
    <location>
        <begin position="225"/>
        <end position="243"/>
    </location>
</feature>
<evidence type="ECO:0000313" key="3">
    <source>
        <dbReference type="EMBL" id="KAA6185402.1"/>
    </source>
</evidence>
<dbReference type="PANTHER" id="PTHR39430:SF1">
    <property type="entry name" value="PROTEASE"/>
    <property type="match status" value="1"/>
</dbReference>
<dbReference type="OrthoDB" id="7057423at2"/>
<proteinExistence type="predicted"/>
<keyword evidence="1" id="KW-0812">Transmembrane</keyword>
<dbReference type="AlphaFoldDB" id="A0A5M8FSN5"/>
<name>A0A5M8FSN5_9GAMM</name>